<comment type="caution">
    <text evidence="1">The sequence shown here is derived from an EMBL/GenBank/DDBJ whole genome shotgun (WGS) entry which is preliminary data.</text>
</comment>
<evidence type="ECO:0008006" key="3">
    <source>
        <dbReference type="Google" id="ProtNLM"/>
    </source>
</evidence>
<proteinExistence type="predicted"/>
<sequence length="214" mass="24969">MKLKFIVFTLILTINMDCKENKVSVNEDTNPFYMEINEGCPSTSEKYLNMKDETCLTKKELLLCYNMFQKVQASQIEQIFSNTKWSISEQDSKHVLVDELGKVTILEGGPSKMEDEYQIIGQGRFFREKGTWMYKHSCQTGKCENLTFPIEYISCDSMFHASDERYHLSITIGNRYYDFLKENKDSKHLSIEFNGTVKPQIRNGFELYLVPPPK</sequence>
<name>A0ABY2P276_9LEPT</name>
<dbReference type="RefSeq" id="WP_135692541.1">
    <property type="nucleotide sequence ID" value="NZ_RQHK01000002.1"/>
</dbReference>
<reference evidence="2" key="1">
    <citation type="journal article" date="2019" name="PLoS Negl. Trop. Dis.">
        <title>Revisiting the worldwide diversity of Leptospira species in the environment.</title>
        <authorList>
            <person name="Vincent A.T."/>
            <person name="Schiettekatte O."/>
            <person name="Bourhy P."/>
            <person name="Veyrier F.J."/>
            <person name="Picardeau M."/>
        </authorList>
    </citation>
    <scope>NUCLEOTIDE SEQUENCE [LARGE SCALE GENOMIC DNA]</scope>
    <source>
        <strain evidence="2">201601298</strain>
    </source>
</reference>
<evidence type="ECO:0000313" key="1">
    <source>
        <dbReference type="EMBL" id="TGM81314.1"/>
    </source>
</evidence>
<protein>
    <recommendedName>
        <fullName evidence="3">Lipoprotein, tandem type</fullName>
    </recommendedName>
</protein>
<keyword evidence="2" id="KW-1185">Reference proteome</keyword>
<evidence type="ECO:0000313" key="2">
    <source>
        <dbReference type="Proteomes" id="UP000297940"/>
    </source>
</evidence>
<dbReference type="Proteomes" id="UP000297940">
    <property type="component" value="Unassembled WGS sequence"/>
</dbReference>
<accession>A0ABY2P276</accession>
<dbReference type="EMBL" id="RQHK01000002">
    <property type="protein sequence ID" value="TGM81314.1"/>
    <property type="molecule type" value="Genomic_DNA"/>
</dbReference>
<gene>
    <name evidence="1" type="ORF">EHR01_00480</name>
</gene>
<organism evidence="1 2">
    <name type="scientific">Leptospira mtsangambouensis</name>
    <dbReference type="NCBI Taxonomy" id="2484912"/>
    <lineage>
        <taxon>Bacteria</taxon>
        <taxon>Pseudomonadati</taxon>
        <taxon>Spirochaetota</taxon>
        <taxon>Spirochaetia</taxon>
        <taxon>Leptospirales</taxon>
        <taxon>Leptospiraceae</taxon>
        <taxon>Leptospira</taxon>
    </lineage>
</organism>